<proteinExistence type="inferred from homology"/>
<comment type="similarity">
    <text evidence="2">Belongs to the binding-protein-dependent transport system permease family. FecCD subfamily.</text>
</comment>
<name>A0A7Y9LC19_9ACTN</name>
<feature type="transmembrane region" description="Helical" evidence="8">
    <location>
        <begin position="155"/>
        <end position="180"/>
    </location>
</feature>
<keyword evidence="6 8" id="KW-1133">Transmembrane helix</keyword>
<dbReference type="PANTHER" id="PTHR30472">
    <property type="entry name" value="FERRIC ENTEROBACTIN TRANSPORT SYSTEM PERMEASE PROTEIN"/>
    <property type="match status" value="1"/>
</dbReference>
<dbReference type="SUPFAM" id="SSF81345">
    <property type="entry name" value="ABC transporter involved in vitamin B12 uptake, BtuC"/>
    <property type="match status" value="1"/>
</dbReference>
<comment type="subcellular location">
    <subcellularLocation>
        <location evidence="1">Cell membrane</location>
        <topology evidence="1">Multi-pass membrane protein</topology>
    </subcellularLocation>
</comment>
<evidence type="ECO:0000256" key="2">
    <source>
        <dbReference type="ARBA" id="ARBA00007935"/>
    </source>
</evidence>
<evidence type="ECO:0000256" key="4">
    <source>
        <dbReference type="ARBA" id="ARBA00022475"/>
    </source>
</evidence>
<keyword evidence="4" id="KW-1003">Cell membrane</keyword>
<feature type="transmembrane region" description="Helical" evidence="8">
    <location>
        <begin position="292"/>
        <end position="311"/>
    </location>
</feature>
<dbReference type="CDD" id="cd06550">
    <property type="entry name" value="TM_ABC_iron-siderophores_like"/>
    <property type="match status" value="1"/>
</dbReference>
<comment type="caution">
    <text evidence="9">The sequence shown here is derived from an EMBL/GenBank/DDBJ whole genome shotgun (WGS) entry which is preliminary data.</text>
</comment>
<dbReference type="PANTHER" id="PTHR30472:SF67">
    <property type="entry name" value="PERMEASE OF ABC TRANSPORTER-RELATED"/>
    <property type="match status" value="1"/>
</dbReference>
<evidence type="ECO:0000256" key="7">
    <source>
        <dbReference type="ARBA" id="ARBA00023136"/>
    </source>
</evidence>
<accession>A0A7Y9LC19</accession>
<evidence type="ECO:0000256" key="8">
    <source>
        <dbReference type="SAM" id="Phobius"/>
    </source>
</evidence>
<feature type="transmembrane region" description="Helical" evidence="8">
    <location>
        <begin position="100"/>
        <end position="121"/>
    </location>
</feature>
<organism evidence="9 10">
    <name type="scientific">Microlunatus parietis</name>
    <dbReference type="NCBI Taxonomy" id="682979"/>
    <lineage>
        <taxon>Bacteria</taxon>
        <taxon>Bacillati</taxon>
        <taxon>Actinomycetota</taxon>
        <taxon>Actinomycetes</taxon>
        <taxon>Propionibacteriales</taxon>
        <taxon>Propionibacteriaceae</taxon>
        <taxon>Microlunatus</taxon>
    </lineage>
</organism>
<gene>
    <name evidence="9" type="ORF">BKA15_005728</name>
</gene>
<dbReference type="GO" id="GO:0033214">
    <property type="term" value="P:siderophore-iron import into cell"/>
    <property type="evidence" value="ECO:0007669"/>
    <property type="project" value="TreeGrafter"/>
</dbReference>
<dbReference type="RefSeq" id="WP_179756672.1">
    <property type="nucleotide sequence ID" value="NZ_JACCBU010000001.1"/>
</dbReference>
<dbReference type="GO" id="GO:0005886">
    <property type="term" value="C:plasma membrane"/>
    <property type="evidence" value="ECO:0007669"/>
    <property type="project" value="UniProtKB-SubCell"/>
</dbReference>
<protein>
    <submittedName>
        <fullName evidence="9">Iron complex transport system permease protein</fullName>
    </submittedName>
</protein>
<dbReference type="EMBL" id="JACCBU010000001">
    <property type="protein sequence ID" value="NYE74399.1"/>
    <property type="molecule type" value="Genomic_DNA"/>
</dbReference>
<feature type="transmembrane region" description="Helical" evidence="8">
    <location>
        <begin position="127"/>
        <end position="148"/>
    </location>
</feature>
<sequence length="344" mass="35872">MIRRVALVPFYGTGAVLLAFLVVAGVSIGSADLPPSDVWAIVGHQLVGIPEQPWWRETRERIVLDSRLPRTLMAAVVGAMLGLAGALAQRVTRNPLADPYLLGVSSGASFGVMLVIVFGIGAALGPWAMPVAAFLGTLIPIGACLLVASRSRNTVALILMGVAMAQFFSAGVTFVLMVIADERQVTAVVRWTAGGFGATDWSMIMLPVIILLLLGIGVIMAGRRLDLLHAGDEAAAALGMNVPRFRALTLLAVSVLAAVSVSVAGPIGFIGLLVPHVASFLVGVTGRRLLPASALLGALALVGAELLARVLLDGREVPVGVVTSAIGAPIFVVLLYRQFRERIL</sequence>
<feature type="transmembrane region" description="Helical" evidence="8">
    <location>
        <begin position="243"/>
        <end position="261"/>
    </location>
</feature>
<keyword evidence="10" id="KW-1185">Reference proteome</keyword>
<evidence type="ECO:0000256" key="3">
    <source>
        <dbReference type="ARBA" id="ARBA00022448"/>
    </source>
</evidence>
<dbReference type="Pfam" id="PF01032">
    <property type="entry name" value="FecCD"/>
    <property type="match status" value="1"/>
</dbReference>
<dbReference type="InterPro" id="IPR037294">
    <property type="entry name" value="ABC_BtuC-like"/>
</dbReference>
<evidence type="ECO:0000256" key="6">
    <source>
        <dbReference type="ARBA" id="ARBA00022989"/>
    </source>
</evidence>
<evidence type="ECO:0000313" key="10">
    <source>
        <dbReference type="Proteomes" id="UP000569914"/>
    </source>
</evidence>
<keyword evidence="5 8" id="KW-0812">Transmembrane</keyword>
<evidence type="ECO:0000256" key="1">
    <source>
        <dbReference type="ARBA" id="ARBA00004651"/>
    </source>
</evidence>
<feature type="transmembrane region" description="Helical" evidence="8">
    <location>
        <begin position="317"/>
        <end position="336"/>
    </location>
</feature>
<evidence type="ECO:0000313" key="9">
    <source>
        <dbReference type="EMBL" id="NYE74399.1"/>
    </source>
</evidence>
<dbReference type="AlphaFoldDB" id="A0A7Y9LC19"/>
<dbReference type="GO" id="GO:0022857">
    <property type="term" value="F:transmembrane transporter activity"/>
    <property type="evidence" value="ECO:0007669"/>
    <property type="project" value="InterPro"/>
</dbReference>
<dbReference type="Gene3D" id="1.10.3470.10">
    <property type="entry name" value="ABC transporter involved in vitamin B12 uptake, BtuC"/>
    <property type="match status" value="1"/>
</dbReference>
<feature type="transmembrane region" description="Helical" evidence="8">
    <location>
        <begin position="71"/>
        <end position="88"/>
    </location>
</feature>
<reference evidence="9 10" key="1">
    <citation type="submission" date="2020-07" db="EMBL/GenBank/DDBJ databases">
        <title>Sequencing the genomes of 1000 actinobacteria strains.</title>
        <authorList>
            <person name="Klenk H.-P."/>
        </authorList>
    </citation>
    <scope>NUCLEOTIDE SEQUENCE [LARGE SCALE GENOMIC DNA]</scope>
    <source>
        <strain evidence="9 10">DSM 22083</strain>
    </source>
</reference>
<evidence type="ECO:0000256" key="5">
    <source>
        <dbReference type="ARBA" id="ARBA00022692"/>
    </source>
</evidence>
<dbReference type="InterPro" id="IPR000522">
    <property type="entry name" value="ABC_transptr_permease_BtuC"/>
</dbReference>
<keyword evidence="3" id="KW-0813">Transport</keyword>
<keyword evidence="7 8" id="KW-0472">Membrane</keyword>
<feature type="transmembrane region" description="Helical" evidence="8">
    <location>
        <begin position="200"/>
        <end position="222"/>
    </location>
</feature>
<dbReference type="FunFam" id="1.10.3470.10:FF:000001">
    <property type="entry name" value="Vitamin B12 ABC transporter permease BtuC"/>
    <property type="match status" value="1"/>
</dbReference>
<dbReference type="Proteomes" id="UP000569914">
    <property type="component" value="Unassembled WGS sequence"/>
</dbReference>
<feature type="transmembrane region" description="Helical" evidence="8">
    <location>
        <begin position="7"/>
        <end position="28"/>
    </location>
</feature>